<gene>
    <name evidence="4" type="ORF">FOB51_09945</name>
</gene>
<protein>
    <submittedName>
        <fullName evidence="4">Glycosyltransferase family 8 protein</fullName>
    </submittedName>
</protein>
<evidence type="ECO:0000313" key="4">
    <source>
        <dbReference type="EMBL" id="QEU08302.1"/>
    </source>
</evidence>
<dbReference type="PANTHER" id="PTHR13778">
    <property type="entry name" value="GLYCOSYLTRANSFERASE 8 DOMAIN-CONTAINING PROTEIN"/>
    <property type="match status" value="1"/>
</dbReference>
<dbReference type="CDD" id="cd04194">
    <property type="entry name" value="GT8_A4GalT_like"/>
    <property type="match status" value="1"/>
</dbReference>
<dbReference type="Pfam" id="PF01501">
    <property type="entry name" value="Glyco_transf_8"/>
    <property type="match status" value="1"/>
</dbReference>
<dbReference type="Proteomes" id="UP000324507">
    <property type="component" value="Chromosome"/>
</dbReference>
<dbReference type="InterPro" id="IPR002495">
    <property type="entry name" value="Glyco_trans_8"/>
</dbReference>
<evidence type="ECO:0000256" key="1">
    <source>
        <dbReference type="ARBA" id="ARBA00022676"/>
    </source>
</evidence>
<dbReference type="Gene3D" id="3.90.550.10">
    <property type="entry name" value="Spore Coat Polysaccharide Biosynthesis Protein SpsA, Chain A"/>
    <property type="match status" value="1"/>
</dbReference>
<dbReference type="GO" id="GO:0016757">
    <property type="term" value="F:glycosyltransferase activity"/>
    <property type="evidence" value="ECO:0007669"/>
    <property type="project" value="UniProtKB-KW"/>
</dbReference>
<dbReference type="SUPFAM" id="SSF53448">
    <property type="entry name" value="Nucleotide-diphospho-sugar transferases"/>
    <property type="match status" value="1"/>
</dbReference>
<name>A0A5P2QUM4_9RHOB</name>
<reference evidence="4 5" key="1">
    <citation type="submission" date="2019-09" db="EMBL/GenBank/DDBJ databases">
        <title>FDA dAtabase for Regulatory Grade micrObial Sequences (FDA-ARGOS): Supporting development and validation of Infectious Disease Dx tests.</title>
        <authorList>
            <person name="Sciortino C."/>
            <person name="Tallon L."/>
            <person name="Sadzewicz L."/>
            <person name="Vavikolanu K."/>
            <person name="Mehta A."/>
            <person name="Aluvathingal J."/>
            <person name="Nadendla S."/>
            <person name="Nandy P."/>
            <person name="Geyer C."/>
            <person name="Yan Y."/>
            <person name="Sichtig H."/>
        </authorList>
    </citation>
    <scope>NUCLEOTIDE SEQUENCE [LARGE SCALE GENOMIC DNA]</scope>
    <source>
        <strain evidence="4 5">FDAARGOS_643</strain>
    </source>
</reference>
<dbReference type="InterPro" id="IPR029044">
    <property type="entry name" value="Nucleotide-diphossugar_trans"/>
</dbReference>
<sequence length="345" mass="38661">MVSPHRRHRLAAPRLDRGLRMSDGLHIVTGSDDNYVAGVMVLIASAVWHNPGARFTVLDMGISAANRARIDRLAARLDVRIDRIEIAERAFADIPVRRAHLTRSTYLRLLIPDLMPNADRVVYMDCDMAVMDSLAPLASLPLGDHPVAAVACPSPDHREVAATGTTAGSYVNAGLLVMNLPVWRSEGLAARCLALLQDTENPLRSEDQSAINISCRGRILPLPYAFNVYAAEATYRSPENLPELIAVLHYVVNVKPWLWQVPFGEIWHFHAARIAELMPPRPRLRVSQQLTRIEMHRRLAFGLAMGRSKHWTRLKVRRAIRERIVAPYLARQAARLEMEKAAQPS</sequence>
<dbReference type="AlphaFoldDB" id="A0A5P2QUM4"/>
<dbReference type="EMBL" id="CP044081">
    <property type="protein sequence ID" value="QEU08302.1"/>
    <property type="molecule type" value="Genomic_DNA"/>
</dbReference>
<evidence type="ECO:0000256" key="3">
    <source>
        <dbReference type="ARBA" id="ARBA00022723"/>
    </source>
</evidence>
<dbReference type="PANTHER" id="PTHR13778:SF47">
    <property type="entry name" value="LIPOPOLYSACCHARIDE 1,3-GALACTOSYLTRANSFERASE"/>
    <property type="match status" value="1"/>
</dbReference>
<keyword evidence="3" id="KW-0479">Metal-binding</keyword>
<proteinExistence type="predicted"/>
<evidence type="ECO:0000313" key="5">
    <source>
        <dbReference type="Proteomes" id="UP000324507"/>
    </source>
</evidence>
<evidence type="ECO:0000256" key="2">
    <source>
        <dbReference type="ARBA" id="ARBA00022679"/>
    </source>
</evidence>
<dbReference type="InterPro" id="IPR050748">
    <property type="entry name" value="Glycosyltrans_8_dom-fam"/>
</dbReference>
<keyword evidence="2 4" id="KW-0808">Transferase</keyword>
<organism evidence="4 5">
    <name type="scientific">Paracoccus yeei</name>
    <dbReference type="NCBI Taxonomy" id="147645"/>
    <lineage>
        <taxon>Bacteria</taxon>
        <taxon>Pseudomonadati</taxon>
        <taxon>Pseudomonadota</taxon>
        <taxon>Alphaproteobacteria</taxon>
        <taxon>Rhodobacterales</taxon>
        <taxon>Paracoccaceae</taxon>
        <taxon>Paracoccus</taxon>
    </lineage>
</organism>
<dbReference type="GO" id="GO:0046872">
    <property type="term" value="F:metal ion binding"/>
    <property type="evidence" value="ECO:0007669"/>
    <property type="project" value="UniProtKB-KW"/>
</dbReference>
<accession>A0A5P2QUM4</accession>
<keyword evidence="1" id="KW-0328">Glycosyltransferase</keyword>